<accession>A0A1G6YJ27</accession>
<dbReference type="GO" id="GO:0000917">
    <property type="term" value="P:division septum assembly"/>
    <property type="evidence" value="ECO:0007669"/>
    <property type="project" value="UniProtKB-KW"/>
</dbReference>
<comment type="similarity">
    <text evidence="2">Belongs to the SsgA family.</text>
</comment>
<dbReference type="Gene3D" id="2.30.31.20">
    <property type="entry name" value="Sporulation-specific cell division protein SsgB"/>
    <property type="match status" value="1"/>
</dbReference>
<proteinExistence type="inferred from homology"/>
<dbReference type="Proteomes" id="UP000199034">
    <property type="component" value="Unassembled WGS sequence"/>
</dbReference>
<evidence type="ECO:0000256" key="4">
    <source>
        <dbReference type="ARBA" id="ARBA00022969"/>
    </source>
</evidence>
<evidence type="ECO:0000313" key="8">
    <source>
        <dbReference type="Proteomes" id="UP000199034"/>
    </source>
</evidence>
<dbReference type="GO" id="GO:0030428">
    <property type="term" value="C:cell septum"/>
    <property type="evidence" value="ECO:0007669"/>
    <property type="project" value="UniProtKB-SubCell"/>
</dbReference>
<gene>
    <name evidence="7" type="ORF">SAMN05421872_11266</name>
</gene>
<dbReference type="InterPro" id="IPR006776">
    <property type="entry name" value="SsgB"/>
</dbReference>
<organism evidence="7 8">
    <name type="scientific">Nocardioides lianchengensis</name>
    <dbReference type="NCBI Taxonomy" id="1045774"/>
    <lineage>
        <taxon>Bacteria</taxon>
        <taxon>Bacillati</taxon>
        <taxon>Actinomycetota</taxon>
        <taxon>Actinomycetes</taxon>
        <taxon>Propionibacteriales</taxon>
        <taxon>Nocardioidaceae</taxon>
        <taxon>Nocardioides</taxon>
    </lineage>
</organism>
<evidence type="ECO:0000256" key="2">
    <source>
        <dbReference type="ARBA" id="ARBA00009323"/>
    </source>
</evidence>
<dbReference type="InterPro" id="IPR038658">
    <property type="entry name" value="SsgB_sf"/>
</dbReference>
<evidence type="ECO:0000256" key="3">
    <source>
        <dbReference type="ARBA" id="ARBA00022618"/>
    </source>
</evidence>
<evidence type="ECO:0000256" key="6">
    <source>
        <dbReference type="ARBA" id="ARBA00023306"/>
    </source>
</evidence>
<keyword evidence="4" id="KW-0749">Sporulation</keyword>
<evidence type="ECO:0000256" key="5">
    <source>
        <dbReference type="ARBA" id="ARBA00023210"/>
    </source>
</evidence>
<sequence>MTSAVSVSHDVLLRCATPSGRRTTLAATLAYAELDPYAVRVVFHSPHDDVAWLVDRELLIAGLEVVAGDGDVRARPVAAGMIELRFRSPAGSLVALLPRTDLDVFLARTLDLVPLGEERIDADELLVALLASEAE</sequence>
<dbReference type="OrthoDB" id="3853096at2"/>
<keyword evidence="3 7" id="KW-0132">Cell division</keyword>
<keyword evidence="5" id="KW-0717">Septation</keyword>
<evidence type="ECO:0000313" key="7">
    <source>
        <dbReference type="EMBL" id="SDD90302.1"/>
    </source>
</evidence>
<protein>
    <submittedName>
        <fullName evidence="7">Streptomyces sporulation and cell division protein, SsgA</fullName>
    </submittedName>
</protein>
<keyword evidence="6" id="KW-0131">Cell cycle</keyword>
<evidence type="ECO:0000256" key="1">
    <source>
        <dbReference type="ARBA" id="ARBA00004431"/>
    </source>
</evidence>
<reference evidence="7 8" key="1">
    <citation type="submission" date="2016-10" db="EMBL/GenBank/DDBJ databases">
        <authorList>
            <person name="de Groot N.N."/>
        </authorList>
    </citation>
    <scope>NUCLEOTIDE SEQUENCE [LARGE SCALE GENOMIC DNA]</scope>
    <source>
        <strain evidence="7 8">CGMCC 4.6858</strain>
    </source>
</reference>
<dbReference type="AlphaFoldDB" id="A0A1G6YJ27"/>
<dbReference type="STRING" id="1045774.SAMN05421872_11266"/>
<dbReference type="Pfam" id="PF04686">
    <property type="entry name" value="SsgA"/>
    <property type="match status" value="1"/>
</dbReference>
<name>A0A1G6YJ27_9ACTN</name>
<keyword evidence="8" id="KW-1185">Reference proteome</keyword>
<dbReference type="GO" id="GO:0030435">
    <property type="term" value="P:sporulation resulting in formation of a cellular spore"/>
    <property type="evidence" value="ECO:0007669"/>
    <property type="project" value="UniProtKB-KW"/>
</dbReference>
<comment type="subcellular location">
    <subcellularLocation>
        <location evidence="1">Cell septum</location>
    </subcellularLocation>
</comment>
<dbReference type="EMBL" id="FMZM01000012">
    <property type="protein sequence ID" value="SDD90302.1"/>
    <property type="molecule type" value="Genomic_DNA"/>
</dbReference>